<organism evidence="13 14">
    <name type="scientific">Anaeramoeba ignava</name>
    <name type="common">Anaerobic marine amoeba</name>
    <dbReference type="NCBI Taxonomy" id="1746090"/>
    <lineage>
        <taxon>Eukaryota</taxon>
        <taxon>Metamonada</taxon>
        <taxon>Anaeramoebidae</taxon>
        <taxon>Anaeramoeba</taxon>
    </lineage>
</organism>
<evidence type="ECO:0000256" key="8">
    <source>
        <dbReference type="ARBA" id="ARBA00022833"/>
    </source>
</evidence>
<keyword evidence="8" id="KW-0862">Zinc</keyword>
<feature type="compositionally biased region" description="Polar residues" evidence="10">
    <location>
        <begin position="133"/>
        <end position="145"/>
    </location>
</feature>
<dbReference type="InterPro" id="IPR031127">
    <property type="entry name" value="E3_UB_ligase_RBR"/>
</dbReference>
<evidence type="ECO:0000313" key="13">
    <source>
        <dbReference type="EMBL" id="KAJ5076673.1"/>
    </source>
</evidence>
<dbReference type="Gene3D" id="2.170.16.10">
    <property type="entry name" value="Hedgehog/Intein (Hint) domain"/>
    <property type="match status" value="1"/>
</dbReference>
<feature type="compositionally biased region" description="Pro residues" evidence="10">
    <location>
        <begin position="1317"/>
        <end position="1372"/>
    </location>
</feature>
<feature type="domain" description="RING-type" evidence="11">
    <location>
        <begin position="273"/>
        <end position="323"/>
    </location>
</feature>
<accession>A0A9Q0LSI5</accession>
<dbReference type="Gene3D" id="1.10.260.100">
    <property type="match status" value="1"/>
</dbReference>
<name>A0A9Q0LSI5_ANAIG</name>
<evidence type="ECO:0000259" key="11">
    <source>
        <dbReference type="PROSITE" id="PS50089"/>
    </source>
</evidence>
<dbReference type="GO" id="GO:0061630">
    <property type="term" value="F:ubiquitin protein ligase activity"/>
    <property type="evidence" value="ECO:0007669"/>
    <property type="project" value="UniProtKB-EC"/>
</dbReference>
<dbReference type="SMART" id="SM00647">
    <property type="entry name" value="IBR"/>
    <property type="match status" value="2"/>
</dbReference>
<dbReference type="InterPro" id="IPR027434">
    <property type="entry name" value="Homing_endonucl"/>
</dbReference>
<feature type="region of interest" description="Disordered" evidence="10">
    <location>
        <begin position="1311"/>
        <end position="1379"/>
    </location>
</feature>
<dbReference type="GO" id="GO:0016567">
    <property type="term" value="P:protein ubiquitination"/>
    <property type="evidence" value="ECO:0007669"/>
    <property type="project" value="InterPro"/>
</dbReference>
<dbReference type="InterPro" id="IPR002867">
    <property type="entry name" value="IBR_dom"/>
</dbReference>
<evidence type="ECO:0000256" key="2">
    <source>
        <dbReference type="ARBA" id="ARBA00012251"/>
    </source>
</evidence>
<dbReference type="Gene3D" id="1.20.120.1750">
    <property type="match status" value="2"/>
</dbReference>
<dbReference type="FunFam" id="3.30.40.10:FF:000019">
    <property type="entry name" value="RBR-type E3 ubiquitin transferase"/>
    <property type="match status" value="1"/>
</dbReference>
<dbReference type="InterPro" id="IPR013083">
    <property type="entry name" value="Znf_RING/FYVE/PHD"/>
</dbReference>
<keyword evidence="6 9" id="KW-0863">Zinc-finger</keyword>
<evidence type="ECO:0000256" key="6">
    <source>
        <dbReference type="ARBA" id="ARBA00022771"/>
    </source>
</evidence>
<keyword evidence="4" id="KW-0479">Metal-binding</keyword>
<feature type="compositionally biased region" description="Acidic residues" evidence="10">
    <location>
        <begin position="146"/>
        <end position="158"/>
    </location>
</feature>
<dbReference type="CDD" id="cd20356">
    <property type="entry name" value="Rcat_RBR_HHARI-like"/>
    <property type="match status" value="1"/>
</dbReference>
<dbReference type="SMART" id="SM00184">
    <property type="entry name" value="RING"/>
    <property type="match status" value="2"/>
</dbReference>
<dbReference type="EC" id="2.3.2.31" evidence="2"/>
<dbReference type="SUPFAM" id="SSF51294">
    <property type="entry name" value="Hedgehog/intein (Hint) domain"/>
    <property type="match status" value="1"/>
</dbReference>
<evidence type="ECO:0000256" key="1">
    <source>
        <dbReference type="ARBA" id="ARBA00001798"/>
    </source>
</evidence>
<evidence type="ECO:0000259" key="12">
    <source>
        <dbReference type="PROSITE" id="PS51873"/>
    </source>
</evidence>
<dbReference type="InterPro" id="IPR001841">
    <property type="entry name" value="Znf_RING"/>
</dbReference>
<evidence type="ECO:0000256" key="7">
    <source>
        <dbReference type="ARBA" id="ARBA00022786"/>
    </source>
</evidence>
<dbReference type="Pfam" id="PF01485">
    <property type="entry name" value="IBR"/>
    <property type="match status" value="1"/>
</dbReference>
<proteinExistence type="predicted"/>
<dbReference type="Proteomes" id="UP001149090">
    <property type="component" value="Unassembled WGS sequence"/>
</dbReference>
<keyword evidence="3" id="KW-0808">Transferase</keyword>
<dbReference type="InterPro" id="IPR048962">
    <property type="entry name" value="ARIH1-like_UBL"/>
</dbReference>
<dbReference type="OrthoDB" id="10009520at2759"/>
<dbReference type="InterPro" id="IPR036844">
    <property type="entry name" value="Hint_dom_sf"/>
</dbReference>
<dbReference type="InterPro" id="IPR044066">
    <property type="entry name" value="TRIAD_supradom"/>
</dbReference>
<dbReference type="Gene3D" id="3.30.40.10">
    <property type="entry name" value="Zinc/RING finger domain, C3HC4 (zinc finger)"/>
    <property type="match status" value="1"/>
</dbReference>
<feature type="compositionally biased region" description="Low complexity" evidence="10">
    <location>
        <begin position="1229"/>
        <end position="1277"/>
    </location>
</feature>
<evidence type="ECO:0000313" key="14">
    <source>
        <dbReference type="Proteomes" id="UP001149090"/>
    </source>
</evidence>
<evidence type="ECO:0000256" key="9">
    <source>
        <dbReference type="PROSITE-ProRule" id="PRU00175"/>
    </source>
</evidence>
<feature type="domain" description="RING-type" evidence="12">
    <location>
        <begin position="269"/>
        <end position="480"/>
    </location>
</feature>
<dbReference type="CDD" id="cd20346">
    <property type="entry name" value="BRcat_RBR_ANKIB1"/>
    <property type="match status" value="1"/>
</dbReference>
<dbReference type="PANTHER" id="PTHR11685">
    <property type="entry name" value="RBR FAMILY RING FINGER AND IBR DOMAIN-CONTAINING"/>
    <property type="match status" value="1"/>
</dbReference>
<dbReference type="PROSITE" id="PS51873">
    <property type="entry name" value="TRIAD"/>
    <property type="match status" value="1"/>
</dbReference>
<dbReference type="Pfam" id="PF21235">
    <property type="entry name" value="UBA_ARI1"/>
    <property type="match status" value="1"/>
</dbReference>
<feature type="region of interest" description="Disordered" evidence="10">
    <location>
        <begin position="1219"/>
        <end position="1285"/>
    </location>
</feature>
<dbReference type="InterPro" id="IPR027370">
    <property type="entry name" value="Znf-RING_euk"/>
</dbReference>
<dbReference type="GO" id="GO:0008270">
    <property type="term" value="F:zinc ion binding"/>
    <property type="evidence" value="ECO:0007669"/>
    <property type="project" value="UniProtKB-KW"/>
</dbReference>
<feature type="region of interest" description="Disordered" evidence="10">
    <location>
        <begin position="42"/>
        <end position="180"/>
    </location>
</feature>
<keyword evidence="7" id="KW-0833">Ubl conjugation pathway</keyword>
<sequence length="1444" mass="169427">MDPTSLTYYLSQLGYDRREIRKALRETKSTNVDEIVMYINNSKYDAQKKKDDEEQEKQKQLKLEEEKKQKEQLEKENQEKEQKEKEKKEQEQKERELKEQKKKEEIAKKKLERKKKKKKQSYSDSDDNKEWNDSNSYEYSGNDLSGDSEQENENENENETLKPEDTETPTPYPNDFENDDDGLDVLIAEEKKKIKTSVLTEDELIRKQEKLISKVSEIIDRNYEETRLLLRKNQWNEEKFLSKYFANPQTTCQEAGIKYTGKSTKKKISSFMCGICGEDFEDNPDEMFALDCGHAFCKDCWRNYLNLKIKEAQVGAIPCPGFRCQNKVSSEVIRSIVTEGTFKQYIRFQAHSFVEENPDVKWCPAPGCGRAVHPSQVQFHMVKCDCGHRYCFECQEEPHGPATCQQVEEWKKRINEGKKDTETDSWMNENTKPCPKCKVLIEKNGGCNHMTCYKCHYEFCWICLDPWAGHTSYYTCLAKGTEILIYRNNKIEIEKVENVKNGDLLVGDDETKGTKNQRLVSDVFSHSGKLYQITQSNADPYSVNEHHLLSLRLTKNPQIVLLHNEIFTEFSWMIEYFDPKTHNRKYVLNDVFENEICQMSQEKMQKYWKKQEYFDSDGSFFEKESKELGIKLDAKMLRKLQESFYIVYKELKRMILKGKTAVAGDVIDISVRNYIHKKTNEWKELHKGFQVSGFCEKQTILFDPYSFAFELALSKATNFLPENVVYNSPEIQAKALAGLMDSMAQEEDGEIVFHFSVLDPLVDDVCFLCKSLGLVSKQEHYFDKNQKSSRIQVSISGRKLKEIPIRNFEIKNLKCEEENLQDIEIDEVKYNVIHKESGKKIFAGKNHLLDLVFEPNEAIRYLVGVKDSQKRIRKLQAFSDEKEVEKFVSLKQKMEGNGNYDKNNNKKNFQLKGESFYQQKLEEKEGSLVVITSEKNFPNNLINKTEFSSYIAIEIQEYLKLSTELKSTLKSFYYTKQNGLNCQIRKEKREEIQVQKSINGEGRYYGITVDGDKRFLLKDFTVTHNCNRYEKAKENEAKLKKELNYDREDERRYNHHFDRYQNHSRSLEFENRMLKKVSQDLQRMKPKDPNYRRVTTIRDALDVLIDNRYSLKYSYVFGYYCPRGTVQDLFLFMQTDLEKSTEDLSHSIEHLQKVDTIYLQNLTKLASSRRYALLEILTDIDKDGNMIYIPEQKSTNRTPNQSRWAEDDEKPQIKEEPIVEEIQTRRILPTQPRTRISPTQPRTSPTRISPTQTRTSPTQPRTRITTTTTTRSTATSTESVNPDALERQLLNNITSIFSQQLPRMERLRTQFSDRRNPPPPPQNPPPPPQNPIRPPPNNPFQFQQPPPPPPRQNNPPPPQNVRNPPPPPPPDFFIPEDNNQNPIARFFLQPRFWAILAQDDRFSQYLTDNEFTRKVATIRNNLSTLDSFLDDQRIIRLLETFVWN</sequence>
<evidence type="ECO:0000256" key="4">
    <source>
        <dbReference type="ARBA" id="ARBA00022723"/>
    </source>
</evidence>
<feature type="compositionally biased region" description="Basic and acidic residues" evidence="10">
    <location>
        <begin position="45"/>
        <end position="109"/>
    </location>
</feature>
<dbReference type="CDD" id="cd16773">
    <property type="entry name" value="RING-HC_RBR_TRIAD1"/>
    <property type="match status" value="1"/>
</dbReference>
<evidence type="ECO:0000256" key="5">
    <source>
        <dbReference type="ARBA" id="ARBA00022737"/>
    </source>
</evidence>
<dbReference type="EMBL" id="JAPDFW010000060">
    <property type="protein sequence ID" value="KAJ5076673.1"/>
    <property type="molecule type" value="Genomic_DNA"/>
</dbReference>
<dbReference type="Pfam" id="PF22191">
    <property type="entry name" value="IBR_1"/>
    <property type="match status" value="1"/>
</dbReference>
<keyword evidence="14" id="KW-1185">Reference proteome</keyword>
<keyword evidence="5" id="KW-0677">Repeat</keyword>
<dbReference type="Gene3D" id="3.10.28.10">
    <property type="entry name" value="Homing endonucleases"/>
    <property type="match status" value="1"/>
</dbReference>
<dbReference type="Pfam" id="PF13445">
    <property type="entry name" value="zf-RING_UBOX"/>
    <property type="match status" value="1"/>
</dbReference>
<evidence type="ECO:0000256" key="10">
    <source>
        <dbReference type="SAM" id="MobiDB-lite"/>
    </source>
</evidence>
<feature type="compositionally biased region" description="Basic residues" evidence="10">
    <location>
        <begin position="110"/>
        <end position="120"/>
    </location>
</feature>
<reference evidence="13" key="1">
    <citation type="submission" date="2022-10" db="EMBL/GenBank/DDBJ databases">
        <title>Novel sulphate-reducing endosymbionts in the free-living metamonad Anaeramoeba.</title>
        <authorList>
            <person name="Jerlstrom-Hultqvist J."/>
            <person name="Cepicka I."/>
            <person name="Gallot-Lavallee L."/>
            <person name="Salas-Leiva D."/>
            <person name="Curtis B.A."/>
            <person name="Zahonova K."/>
            <person name="Pipaliya S."/>
            <person name="Dacks J."/>
            <person name="Roger A.J."/>
        </authorList>
    </citation>
    <scope>NUCLEOTIDE SEQUENCE</scope>
    <source>
        <strain evidence="13">BMAN</strain>
    </source>
</reference>
<comment type="caution">
    <text evidence="13">The sequence shown here is derived from an EMBL/GenBank/DDBJ whole genome shotgun (WGS) entry which is preliminary data.</text>
</comment>
<protein>
    <recommendedName>
        <fullName evidence="2">RBR-type E3 ubiquitin transferase</fullName>
        <ecNumber evidence="2">2.3.2.31</ecNumber>
    </recommendedName>
</protein>
<dbReference type="PROSITE" id="PS50089">
    <property type="entry name" value="ZF_RING_2"/>
    <property type="match status" value="1"/>
</dbReference>
<dbReference type="SUPFAM" id="SSF57850">
    <property type="entry name" value="RING/U-box"/>
    <property type="match status" value="3"/>
</dbReference>
<evidence type="ECO:0000256" key="3">
    <source>
        <dbReference type="ARBA" id="ARBA00022679"/>
    </source>
</evidence>
<comment type="catalytic activity">
    <reaction evidence="1">
        <text>[E2 ubiquitin-conjugating enzyme]-S-ubiquitinyl-L-cysteine + [acceptor protein]-L-lysine = [E2 ubiquitin-conjugating enzyme]-L-cysteine + [acceptor protein]-N(6)-ubiquitinyl-L-lysine.</text>
        <dbReference type="EC" id="2.3.2.31"/>
    </reaction>
</comment>
<gene>
    <name evidence="13" type="ORF">M0811_06253</name>
</gene>